<dbReference type="PANTHER" id="PTHR35813">
    <property type="entry name" value="INNER MEMBRANE PROTEIN YBAN"/>
    <property type="match status" value="1"/>
</dbReference>
<evidence type="ECO:0000313" key="3">
    <source>
        <dbReference type="EMBL" id="RRJ84210.1"/>
    </source>
</evidence>
<dbReference type="EMBL" id="QWEZ01000001">
    <property type="protein sequence ID" value="RRJ84210.1"/>
    <property type="molecule type" value="Genomic_DNA"/>
</dbReference>
<reference evidence="3 4" key="2">
    <citation type="submission" date="2018-12" db="EMBL/GenBank/DDBJ databases">
        <title>Simiduia agarivorans gen. nov., sp. nov., a marine, agarolytic bacterium isolated from shallow coastal water from Keelung, Taiwan.</title>
        <authorList>
            <person name="Shieh W.Y."/>
        </authorList>
    </citation>
    <scope>NUCLEOTIDE SEQUENCE [LARGE SCALE GENOMIC DNA]</scope>
    <source>
        <strain evidence="3 4">GTF-13</strain>
    </source>
</reference>
<accession>A0A3P3VNM2</accession>
<dbReference type="PANTHER" id="PTHR35813:SF1">
    <property type="entry name" value="INNER MEMBRANE PROTEIN YBAN"/>
    <property type="match status" value="1"/>
</dbReference>
<dbReference type="GO" id="GO:0005886">
    <property type="term" value="C:plasma membrane"/>
    <property type="evidence" value="ECO:0007669"/>
    <property type="project" value="TreeGrafter"/>
</dbReference>
<comment type="caution">
    <text evidence="3">The sequence shown here is derived from an EMBL/GenBank/DDBJ whole genome shotgun (WGS) entry which is preliminary data.</text>
</comment>
<name>A0A3P3VNM2_9GAMM</name>
<dbReference type="AlphaFoldDB" id="A0A3P3VNM2"/>
<evidence type="ECO:0000256" key="1">
    <source>
        <dbReference type="SAM" id="MobiDB-lite"/>
    </source>
</evidence>
<keyword evidence="4" id="KW-1185">Reference proteome</keyword>
<evidence type="ECO:0000313" key="4">
    <source>
        <dbReference type="Proteomes" id="UP000280792"/>
    </source>
</evidence>
<gene>
    <name evidence="3" type="ORF">D0544_03600</name>
</gene>
<keyword evidence="2" id="KW-0472">Membrane</keyword>
<feature type="compositionally biased region" description="Low complexity" evidence="1">
    <location>
        <begin position="144"/>
        <end position="154"/>
    </location>
</feature>
<dbReference type="RefSeq" id="WP_125014637.1">
    <property type="nucleotide sequence ID" value="NZ_QWEZ01000001.1"/>
</dbReference>
<reference evidence="3 4" key="1">
    <citation type="submission" date="2018-08" db="EMBL/GenBank/DDBJ databases">
        <authorList>
            <person name="Khan S.A."/>
        </authorList>
    </citation>
    <scope>NUCLEOTIDE SEQUENCE [LARGE SCALE GENOMIC DNA]</scope>
    <source>
        <strain evidence="3 4">GTF-13</strain>
    </source>
</reference>
<feature type="region of interest" description="Disordered" evidence="1">
    <location>
        <begin position="132"/>
        <end position="154"/>
    </location>
</feature>
<feature type="transmembrane region" description="Helical" evidence="2">
    <location>
        <begin position="109"/>
        <end position="125"/>
    </location>
</feature>
<keyword evidence="2" id="KW-0812">Transmembrane</keyword>
<protein>
    <submittedName>
        <fullName evidence="3">DUF454 domain-containing protein</fullName>
    </submittedName>
</protein>
<proteinExistence type="predicted"/>
<evidence type="ECO:0000256" key="2">
    <source>
        <dbReference type="SAM" id="Phobius"/>
    </source>
</evidence>
<dbReference type="InterPro" id="IPR007401">
    <property type="entry name" value="DUF454"/>
</dbReference>
<keyword evidence="2" id="KW-1133">Transmembrane helix</keyword>
<sequence length="154" mass="16792">MSARPYKAVANPVLRWALFICGWLAVVLGVAGIFLPLLPTTPFLLLAAACFLRSSERFYHWLLGHPRLGNYVNYYLDGEGIPARARTYTLCLLWATILISAALVKSWPLGLMLVAIASAVSLYLLRMKTRPASLSQPAPPPASPAKTPTAETPD</sequence>
<dbReference type="Pfam" id="PF04304">
    <property type="entry name" value="DUF454"/>
    <property type="match status" value="1"/>
</dbReference>
<organism evidence="3 4">
    <name type="scientific">Aestuariirhabdus litorea</name>
    <dbReference type="NCBI Taxonomy" id="2528527"/>
    <lineage>
        <taxon>Bacteria</taxon>
        <taxon>Pseudomonadati</taxon>
        <taxon>Pseudomonadota</taxon>
        <taxon>Gammaproteobacteria</taxon>
        <taxon>Oceanospirillales</taxon>
        <taxon>Aestuariirhabdaceae</taxon>
        <taxon>Aestuariirhabdus</taxon>
    </lineage>
</organism>
<feature type="transmembrane region" description="Helical" evidence="2">
    <location>
        <begin position="12"/>
        <end position="37"/>
    </location>
</feature>
<dbReference type="Proteomes" id="UP000280792">
    <property type="component" value="Unassembled WGS sequence"/>
</dbReference>